<comment type="caution">
    <text evidence="1">The sequence shown here is derived from an EMBL/GenBank/DDBJ whole genome shotgun (WGS) entry which is preliminary data.</text>
</comment>
<sequence>MFGKDAVKLIQELDQTEDIKPFNEAIFRQVMEEIQLLYEENSKDVATITEDNTAPRNTVLVRHYAMARNKRCLLAYIYHRMRRLRQVRWELGSILPQEISTCLLSSEIQWFQSYNRSLATYMRSIGDSGLNIMNDVHPPKSLYIEVKCIQDYGKFEFDDGQVVNLTENTYHLLPRSQCEPLIRQGILEHVPL</sequence>
<gene>
    <name evidence="1" type="ORF">QAD02_004588</name>
</gene>
<reference evidence="1" key="1">
    <citation type="submission" date="2023-04" db="EMBL/GenBank/DDBJ databases">
        <title>A chromosome-level genome assembly of the parasitoid wasp Eretmocerus hayati.</title>
        <authorList>
            <person name="Zhong Y."/>
            <person name="Liu S."/>
            <person name="Liu Y."/>
        </authorList>
    </citation>
    <scope>NUCLEOTIDE SEQUENCE</scope>
    <source>
        <strain evidence="1">ZJU_SS_LIU_2023</strain>
    </source>
</reference>
<name>A0ACC2NQB9_9HYME</name>
<protein>
    <submittedName>
        <fullName evidence="1">Uncharacterized protein</fullName>
    </submittedName>
</protein>
<evidence type="ECO:0000313" key="1">
    <source>
        <dbReference type="EMBL" id="KAJ8673326.1"/>
    </source>
</evidence>
<dbReference type="EMBL" id="CM056743">
    <property type="protein sequence ID" value="KAJ8673326.1"/>
    <property type="molecule type" value="Genomic_DNA"/>
</dbReference>
<proteinExistence type="predicted"/>
<organism evidence="1 2">
    <name type="scientific">Eretmocerus hayati</name>
    <dbReference type="NCBI Taxonomy" id="131215"/>
    <lineage>
        <taxon>Eukaryota</taxon>
        <taxon>Metazoa</taxon>
        <taxon>Ecdysozoa</taxon>
        <taxon>Arthropoda</taxon>
        <taxon>Hexapoda</taxon>
        <taxon>Insecta</taxon>
        <taxon>Pterygota</taxon>
        <taxon>Neoptera</taxon>
        <taxon>Endopterygota</taxon>
        <taxon>Hymenoptera</taxon>
        <taxon>Apocrita</taxon>
        <taxon>Proctotrupomorpha</taxon>
        <taxon>Chalcidoidea</taxon>
        <taxon>Aphelinidae</taxon>
        <taxon>Aphelininae</taxon>
        <taxon>Eretmocerus</taxon>
    </lineage>
</organism>
<dbReference type="Proteomes" id="UP001239111">
    <property type="component" value="Chromosome 3"/>
</dbReference>
<accession>A0ACC2NQB9</accession>
<evidence type="ECO:0000313" key="2">
    <source>
        <dbReference type="Proteomes" id="UP001239111"/>
    </source>
</evidence>
<keyword evidence="2" id="KW-1185">Reference proteome</keyword>